<evidence type="ECO:0000313" key="4">
    <source>
        <dbReference type="Proteomes" id="UP001498398"/>
    </source>
</evidence>
<sequence length="269" mass="30162">MALLQENQALIQRELQRQSAEAALEESEEQLLKSLEEFSMSSNKLSTYIDTMGKDLTPTRLRKFPSPSKSKVENESESCSVDKASISPSKSTFASPPPSPSKSTRSFYGNGVPSTSKGKPKAATVPSPTKGSNYICYVVYYGIEGQHGIFDSWKYARPLVYYRNGVFFEGAIYKGFGNPQLAATFYQLYMDSGALQKLLLPPAELEYFMVTKGIQPGVYLRKHVVSIGLCWQGGEIERFEEPKWEVDAKFKELKDKNLLEYYPPHDGSL</sequence>
<dbReference type="EMBL" id="JBANRG010000019">
    <property type="protein sequence ID" value="KAK7457916.1"/>
    <property type="molecule type" value="Genomic_DNA"/>
</dbReference>
<keyword evidence="1" id="KW-0175">Coiled coil</keyword>
<name>A0ABR1JF51_9AGAR</name>
<keyword evidence="4" id="KW-1185">Reference proteome</keyword>
<comment type="caution">
    <text evidence="3">The sequence shown here is derived from an EMBL/GenBank/DDBJ whole genome shotgun (WGS) entry which is preliminary data.</text>
</comment>
<feature type="region of interest" description="Disordered" evidence="2">
    <location>
        <begin position="56"/>
        <end position="127"/>
    </location>
</feature>
<protein>
    <submittedName>
        <fullName evidence="3">Uncharacterized protein</fullName>
    </submittedName>
</protein>
<evidence type="ECO:0000256" key="1">
    <source>
        <dbReference type="SAM" id="Coils"/>
    </source>
</evidence>
<accession>A0ABR1JF51</accession>
<reference evidence="3 4" key="1">
    <citation type="submission" date="2024-01" db="EMBL/GenBank/DDBJ databases">
        <title>A draft genome for the cacao thread blight pathogen Marasmiellus scandens.</title>
        <authorList>
            <person name="Baruah I.K."/>
            <person name="Leung J."/>
            <person name="Bukari Y."/>
            <person name="Amoako-Attah I."/>
            <person name="Meinhardt L.W."/>
            <person name="Bailey B.A."/>
            <person name="Cohen S.P."/>
        </authorList>
    </citation>
    <scope>NUCLEOTIDE SEQUENCE [LARGE SCALE GENOMIC DNA]</scope>
    <source>
        <strain evidence="3 4">GH-19</strain>
    </source>
</reference>
<evidence type="ECO:0000313" key="3">
    <source>
        <dbReference type="EMBL" id="KAK7457916.1"/>
    </source>
</evidence>
<dbReference type="Proteomes" id="UP001498398">
    <property type="component" value="Unassembled WGS sequence"/>
</dbReference>
<proteinExistence type="predicted"/>
<organism evidence="3 4">
    <name type="scientific">Marasmiellus scandens</name>
    <dbReference type="NCBI Taxonomy" id="2682957"/>
    <lineage>
        <taxon>Eukaryota</taxon>
        <taxon>Fungi</taxon>
        <taxon>Dikarya</taxon>
        <taxon>Basidiomycota</taxon>
        <taxon>Agaricomycotina</taxon>
        <taxon>Agaricomycetes</taxon>
        <taxon>Agaricomycetidae</taxon>
        <taxon>Agaricales</taxon>
        <taxon>Marasmiineae</taxon>
        <taxon>Omphalotaceae</taxon>
        <taxon>Marasmiellus</taxon>
    </lineage>
</organism>
<gene>
    <name evidence="3" type="ORF">VKT23_010263</name>
</gene>
<feature type="coiled-coil region" evidence="1">
    <location>
        <begin position="1"/>
        <end position="37"/>
    </location>
</feature>
<evidence type="ECO:0000256" key="2">
    <source>
        <dbReference type="SAM" id="MobiDB-lite"/>
    </source>
</evidence>